<reference evidence="1" key="1">
    <citation type="submission" date="2020-10" db="EMBL/GenBank/DDBJ databases">
        <authorList>
            <person name="Gilroy R."/>
        </authorList>
    </citation>
    <scope>NUCLEOTIDE SEQUENCE</scope>
    <source>
        <strain evidence="1">ChiHjej9B8-7071</strain>
    </source>
</reference>
<comment type="caution">
    <text evidence="1">The sequence shown here is derived from an EMBL/GenBank/DDBJ whole genome shotgun (WGS) entry which is preliminary data.</text>
</comment>
<evidence type="ECO:0000313" key="2">
    <source>
        <dbReference type="Proteomes" id="UP000824258"/>
    </source>
</evidence>
<reference evidence="1" key="2">
    <citation type="journal article" date="2021" name="PeerJ">
        <title>Extensive microbial diversity within the chicken gut microbiome revealed by metagenomics and culture.</title>
        <authorList>
            <person name="Gilroy R."/>
            <person name="Ravi A."/>
            <person name="Getino M."/>
            <person name="Pursley I."/>
            <person name="Horton D.L."/>
            <person name="Alikhan N.F."/>
            <person name="Baker D."/>
            <person name="Gharbi K."/>
            <person name="Hall N."/>
            <person name="Watson M."/>
            <person name="Adriaenssens E.M."/>
            <person name="Foster-Nyarko E."/>
            <person name="Jarju S."/>
            <person name="Secka A."/>
            <person name="Antonio M."/>
            <person name="Oren A."/>
            <person name="Chaudhuri R.R."/>
            <person name="La Ragione R."/>
            <person name="Hildebrand F."/>
            <person name="Pallen M.J."/>
        </authorList>
    </citation>
    <scope>NUCLEOTIDE SEQUENCE</scope>
    <source>
        <strain evidence="1">ChiHjej9B8-7071</strain>
    </source>
</reference>
<evidence type="ECO:0000313" key="1">
    <source>
        <dbReference type="EMBL" id="HIR09632.1"/>
    </source>
</evidence>
<accession>A0A9D1A8A6</accession>
<protein>
    <submittedName>
        <fullName evidence="1">Uncharacterized protein</fullName>
    </submittedName>
</protein>
<gene>
    <name evidence="1" type="ORF">IAA70_04430</name>
</gene>
<sequence length="118" mass="13138">MTEIEIGQRRLKAQITGKLRDGDWDYRESKSITLETDYETAASLFQNGAAWAILVPCQPVEDPDTGEMVTPEPIRYDNSAFLVAGDITDHRDGTITVKMGRLTALEETLELIYGGDET</sequence>
<dbReference type="Proteomes" id="UP000824258">
    <property type="component" value="Unassembled WGS sequence"/>
</dbReference>
<organism evidence="1 2">
    <name type="scientific">Candidatus Avoscillospira stercoripullorum</name>
    <dbReference type="NCBI Taxonomy" id="2840709"/>
    <lineage>
        <taxon>Bacteria</taxon>
        <taxon>Bacillati</taxon>
        <taxon>Bacillota</taxon>
        <taxon>Clostridia</taxon>
        <taxon>Eubacteriales</taxon>
        <taxon>Oscillospiraceae</taxon>
        <taxon>Oscillospiraceae incertae sedis</taxon>
        <taxon>Candidatus Avoscillospira</taxon>
    </lineage>
</organism>
<dbReference type="AlphaFoldDB" id="A0A9D1A8A6"/>
<name>A0A9D1A8A6_9FIRM</name>
<proteinExistence type="predicted"/>
<dbReference type="EMBL" id="DVGD01000136">
    <property type="protein sequence ID" value="HIR09632.1"/>
    <property type="molecule type" value="Genomic_DNA"/>
</dbReference>